<evidence type="ECO:0000313" key="1">
    <source>
        <dbReference type="EMBL" id="KAJ9660805.1"/>
    </source>
</evidence>
<organism evidence="1 2">
    <name type="scientific">Neophaeococcomyces mojaviensis</name>
    <dbReference type="NCBI Taxonomy" id="3383035"/>
    <lineage>
        <taxon>Eukaryota</taxon>
        <taxon>Fungi</taxon>
        <taxon>Dikarya</taxon>
        <taxon>Ascomycota</taxon>
        <taxon>Pezizomycotina</taxon>
        <taxon>Eurotiomycetes</taxon>
        <taxon>Chaetothyriomycetidae</taxon>
        <taxon>Chaetothyriales</taxon>
        <taxon>Chaetothyriales incertae sedis</taxon>
        <taxon>Neophaeococcomyces</taxon>
    </lineage>
</organism>
<evidence type="ECO:0000313" key="2">
    <source>
        <dbReference type="Proteomes" id="UP001172386"/>
    </source>
</evidence>
<sequence length="430" mass="47440">MSSSEPLPTPKSLGTVLVIGGCGFVGLHVVDQLLNFPSEKAQPKSQSPISLGPNKGRYAFNFSALSTRYPSYDQQTTKVHALDLKCTRNRLPGCTYHEADITDAEQLLRVFKEVKPDVVINTASPSWEAPRKILQKVNVEGTRTLLEVAGGVKYGSWGGKCKAFVHTSSSSVIHDAQSNLRNADERWPLVIPNEREYYSETKARAELEVLKVNGKDEVGGMLTSAVRPAGIVGEGDMGGISYGLCKTASVAPLWQLHIQLGDGDNLFDTTYVGNVALGLLLVAEALLITHKRKSEGKGEILEHERVDGEAFIVTNDAPCYFWEISRFAYSRMGKEIGGVDKVWALPEGFANVIGGLSEIFGAVSGRKGKINRQTVKYSCIDRYYSCEKIKRRCGYRPVVGAEEGWARSVDWFLEWDRQERERGTGEKKSQ</sequence>
<accession>A0ACC3AEZ4</accession>
<keyword evidence="1" id="KW-0560">Oxidoreductase</keyword>
<dbReference type="EMBL" id="JAPDRQ010000028">
    <property type="protein sequence ID" value="KAJ9660805.1"/>
    <property type="molecule type" value="Genomic_DNA"/>
</dbReference>
<proteinExistence type="predicted"/>
<name>A0ACC3AEZ4_9EURO</name>
<comment type="caution">
    <text evidence="1">The sequence shown here is derived from an EMBL/GenBank/DDBJ whole genome shotgun (WGS) entry which is preliminary data.</text>
</comment>
<reference evidence="1" key="1">
    <citation type="submission" date="2022-10" db="EMBL/GenBank/DDBJ databases">
        <title>Culturing micro-colonial fungi from biological soil crusts in the Mojave desert and describing Neophaeococcomyces mojavensis, and introducing the new genera and species Taxawa tesnikishii.</title>
        <authorList>
            <person name="Kurbessoian T."/>
            <person name="Stajich J.E."/>
        </authorList>
    </citation>
    <scope>NUCLEOTIDE SEQUENCE</scope>
    <source>
        <strain evidence="1">JES_112</strain>
    </source>
</reference>
<dbReference type="EC" id="1.1.1.170" evidence="1"/>
<keyword evidence="2" id="KW-1185">Reference proteome</keyword>
<gene>
    <name evidence="1" type="primary">ERG26</name>
    <name evidence="1" type="ORF">H2198_002344</name>
</gene>
<dbReference type="Proteomes" id="UP001172386">
    <property type="component" value="Unassembled WGS sequence"/>
</dbReference>
<protein>
    <submittedName>
        <fullName evidence="1">Erg26, C-3 sterol dehydrogenase</fullName>
        <ecNumber evidence="1">1.1.1.170</ecNumber>
    </submittedName>
</protein>